<sequence>MSETTLYRKYRPTKWSEIVGQDSVVTALRGYLASKQIAQAYLFTGPHGTGKTSLARIFARELGCEDHDLAEIDGASNNGVDEIRELREAVGVLPFSSKYKIYIIDEVHMLSKPAFNALLKTLEEPPSHVIFILATTELNKMPETVVSRCQVLTFSRPDPEMLKKVIRSVVKNEGYKIDEKSAHLIALLGEGSYRDTLGLLQRVMVSSTDKELILTEVEKITGAPKRELVKDFVRAILVNDSNRALILIETLGRSGTDMKVLLKLILEELRRGIFASFSPDLLGSDYLAVDKDELIFYQELANGDEAKVLPAILKEFLIAYEQLDSAYLPTLPLELAVTNIARQRTENK</sequence>
<gene>
    <name evidence="6 8" type="primary">dnaX</name>
    <name evidence="8" type="ORF">COX02_00320</name>
</gene>
<organism evidence="8 9">
    <name type="scientific">Candidatus Vogelbacteria bacterium CG22_combo_CG10-13_8_21_14_all_37_9</name>
    <dbReference type="NCBI Taxonomy" id="1975046"/>
    <lineage>
        <taxon>Bacteria</taxon>
        <taxon>Candidatus Vogeliibacteriota</taxon>
    </lineage>
</organism>
<evidence type="ECO:0000259" key="7">
    <source>
        <dbReference type="SMART" id="SM00382"/>
    </source>
</evidence>
<dbReference type="EC" id="2.7.7.7" evidence="6"/>
<dbReference type="InterPro" id="IPR003593">
    <property type="entry name" value="AAA+_ATPase"/>
</dbReference>
<dbReference type="GO" id="GO:0003677">
    <property type="term" value="F:DNA binding"/>
    <property type="evidence" value="ECO:0007669"/>
    <property type="project" value="InterPro"/>
</dbReference>
<comment type="catalytic activity">
    <reaction evidence="5 6">
        <text>DNA(n) + a 2'-deoxyribonucleoside 5'-triphosphate = DNA(n+1) + diphosphate</text>
        <dbReference type="Rhea" id="RHEA:22508"/>
        <dbReference type="Rhea" id="RHEA-COMP:17339"/>
        <dbReference type="Rhea" id="RHEA-COMP:17340"/>
        <dbReference type="ChEBI" id="CHEBI:33019"/>
        <dbReference type="ChEBI" id="CHEBI:61560"/>
        <dbReference type="ChEBI" id="CHEBI:173112"/>
        <dbReference type="EC" id="2.7.7.7"/>
    </reaction>
</comment>
<dbReference type="InterPro" id="IPR012763">
    <property type="entry name" value="DNA_pol_III_sug/sutau_N"/>
</dbReference>
<evidence type="ECO:0000256" key="5">
    <source>
        <dbReference type="ARBA" id="ARBA00049244"/>
    </source>
</evidence>
<dbReference type="InterPro" id="IPR008921">
    <property type="entry name" value="DNA_pol3_clamp-load_cplx_C"/>
</dbReference>
<dbReference type="PANTHER" id="PTHR11669">
    <property type="entry name" value="REPLICATION FACTOR C / DNA POLYMERASE III GAMMA-TAU SUBUNIT"/>
    <property type="match status" value="1"/>
</dbReference>
<dbReference type="Gene3D" id="1.10.8.60">
    <property type="match status" value="1"/>
</dbReference>
<protein>
    <recommendedName>
        <fullName evidence="6">DNA polymerase III subunit gamma/tau</fullName>
        <ecNumber evidence="6">2.7.7.7</ecNumber>
    </recommendedName>
</protein>
<dbReference type="GO" id="GO:0003887">
    <property type="term" value="F:DNA-directed DNA polymerase activity"/>
    <property type="evidence" value="ECO:0007669"/>
    <property type="project" value="UniProtKB-KW"/>
</dbReference>
<evidence type="ECO:0000313" key="9">
    <source>
        <dbReference type="Proteomes" id="UP000229334"/>
    </source>
</evidence>
<comment type="subunit">
    <text evidence="6">DNA polymerase III contains a core (composed of alpha, epsilon and theta chains) that associates with a tau subunit. This core dimerizes to form the POLIII' complex. PolIII' associates with the gamma complex (composed of gamma, delta, delta', psi and chi chains) and with the beta chain to form the complete DNA polymerase III complex.</text>
</comment>
<dbReference type="GO" id="GO:0006261">
    <property type="term" value="P:DNA-templated DNA replication"/>
    <property type="evidence" value="ECO:0007669"/>
    <property type="project" value="TreeGrafter"/>
</dbReference>
<keyword evidence="6" id="KW-0547">Nucleotide-binding</keyword>
<keyword evidence="2 6" id="KW-0548">Nucleotidyltransferase</keyword>
<keyword evidence="1 6" id="KW-0808">Transferase</keyword>
<dbReference type="GO" id="GO:0005524">
    <property type="term" value="F:ATP binding"/>
    <property type="evidence" value="ECO:0007669"/>
    <property type="project" value="UniProtKB-KW"/>
</dbReference>
<evidence type="ECO:0000256" key="2">
    <source>
        <dbReference type="ARBA" id="ARBA00022695"/>
    </source>
</evidence>
<reference evidence="8 9" key="1">
    <citation type="submission" date="2017-09" db="EMBL/GenBank/DDBJ databases">
        <title>Depth-based differentiation of microbial function through sediment-hosted aquifers and enrichment of novel symbionts in the deep terrestrial subsurface.</title>
        <authorList>
            <person name="Probst A.J."/>
            <person name="Ladd B."/>
            <person name="Jarett J.K."/>
            <person name="Geller-Mcgrath D.E."/>
            <person name="Sieber C.M."/>
            <person name="Emerson J.B."/>
            <person name="Anantharaman K."/>
            <person name="Thomas B.C."/>
            <person name="Malmstrom R."/>
            <person name="Stieglmeier M."/>
            <person name="Klingl A."/>
            <person name="Woyke T."/>
            <person name="Ryan C.M."/>
            <person name="Banfield J.F."/>
        </authorList>
    </citation>
    <scope>NUCLEOTIDE SEQUENCE [LARGE SCALE GENOMIC DNA]</scope>
    <source>
        <strain evidence="8">CG22_combo_CG10-13_8_21_14_all_37_9</strain>
    </source>
</reference>
<accession>A0A2H0BLI8</accession>
<dbReference type="Pfam" id="PF13177">
    <property type="entry name" value="DNA_pol3_delta2"/>
    <property type="match status" value="2"/>
</dbReference>
<evidence type="ECO:0000256" key="3">
    <source>
        <dbReference type="ARBA" id="ARBA00022705"/>
    </source>
</evidence>
<dbReference type="InterPro" id="IPR027417">
    <property type="entry name" value="P-loop_NTPase"/>
</dbReference>
<dbReference type="PANTHER" id="PTHR11669:SF0">
    <property type="entry name" value="PROTEIN STICHEL-LIKE 2"/>
    <property type="match status" value="1"/>
</dbReference>
<keyword evidence="6" id="KW-0067">ATP-binding</keyword>
<evidence type="ECO:0000256" key="6">
    <source>
        <dbReference type="RuleBase" id="RU364063"/>
    </source>
</evidence>
<dbReference type="NCBIfam" id="TIGR02397">
    <property type="entry name" value="dnaX_nterm"/>
    <property type="match status" value="1"/>
</dbReference>
<proteinExistence type="inferred from homology"/>
<dbReference type="Gene3D" id="1.20.272.10">
    <property type="match status" value="1"/>
</dbReference>
<dbReference type="Gene3D" id="3.40.50.300">
    <property type="entry name" value="P-loop containing nucleotide triphosphate hydrolases"/>
    <property type="match status" value="1"/>
</dbReference>
<dbReference type="GO" id="GO:0009360">
    <property type="term" value="C:DNA polymerase III complex"/>
    <property type="evidence" value="ECO:0007669"/>
    <property type="project" value="InterPro"/>
</dbReference>
<evidence type="ECO:0000313" key="8">
    <source>
        <dbReference type="EMBL" id="PIP58409.1"/>
    </source>
</evidence>
<keyword evidence="3 6" id="KW-0235">DNA replication</keyword>
<dbReference type="InterPro" id="IPR022754">
    <property type="entry name" value="DNA_pol_III_gamma-3"/>
</dbReference>
<name>A0A2H0BLI8_9BACT</name>
<comment type="caution">
    <text evidence="8">The sequence shown here is derived from an EMBL/GenBank/DDBJ whole genome shotgun (WGS) entry which is preliminary data.</text>
</comment>
<dbReference type="Proteomes" id="UP000229334">
    <property type="component" value="Unassembled WGS sequence"/>
</dbReference>
<dbReference type="AlphaFoldDB" id="A0A2H0BLI8"/>
<dbReference type="CDD" id="cd00009">
    <property type="entry name" value="AAA"/>
    <property type="match status" value="1"/>
</dbReference>
<dbReference type="SUPFAM" id="SSF48019">
    <property type="entry name" value="post-AAA+ oligomerization domain-like"/>
    <property type="match status" value="1"/>
</dbReference>
<comment type="similarity">
    <text evidence="6">Belongs to the DnaX/STICHEL family.</text>
</comment>
<dbReference type="EMBL" id="PCSX01000008">
    <property type="protein sequence ID" value="PIP58409.1"/>
    <property type="molecule type" value="Genomic_DNA"/>
</dbReference>
<feature type="domain" description="AAA+ ATPase" evidence="7">
    <location>
        <begin position="37"/>
        <end position="158"/>
    </location>
</feature>
<evidence type="ECO:0000256" key="4">
    <source>
        <dbReference type="ARBA" id="ARBA00022932"/>
    </source>
</evidence>
<comment type="function">
    <text evidence="6">DNA polymerase III is a complex, multichain enzyme responsible for most of the replicative synthesis in bacteria. This DNA polymerase also exhibits 3' to 5' exonuclease activity.</text>
</comment>
<keyword evidence="4 6" id="KW-0239">DNA-directed DNA polymerase</keyword>
<dbReference type="Pfam" id="PF12169">
    <property type="entry name" value="DNA_pol3_gamma3"/>
    <property type="match status" value="1"/>
</dbReference>
<evidence type="ECO:0000256" key="1">
    <source>
        <dbReference type="ARBA" id="ARBA00022679"/>
    </source>
</evidence>
<dbReference type="SUPFAM" id="SSF52540">
    <property type="entry name" value="P-loop containing nucleoside triphosphate hydrolases"/>
    <property type="match status" value="1"/>
</dbReference>
<dbReference type="SMART" id="SM00382">
    <property type="entry name" value="AAA"/>
    <property type="match status" value="1"/>
</dbReference>
<dbReference type="InterPro" id="IPR050238">
    <property type="entry name" value="DNA_Rep/Repair_Clamp_Loader"/>
</dbReference>